<feature type="region of interest" description="Disordered" evidence="1">
    <location>
        <begin position="74"/>
        <end position="112"/>
    </location>
</feature>
<dbReference type="EMBL" id="CP018477">
    <property type="protein sequence ID" value="ASV73667.1"/>
    <property type="molecule type" value="Genomic_DNA"/>
</dbReference>
<dbReference type="Proteomes" id="UP000215086">
    <property type="component" value="Chromosome"/>
</dbReference>
<sequence>MSIEHERRPLKYTGSHSGTLYHGRSKEADICAPKGAPRASSGRLFVRPLPDQPHTGGLSLMPCRTSPSAQTIPVSQCNRSCRGPQQPEKAPHRPFCKSPRHTTGKFGWRGHA</sequence>
<reference evidence="2 3" key="1">
    <citation type="journal article" name="Front. Microbiol.">
        <title>Sugar Metabolism of the First Thermophilic Planctomycete Thermogutta terrifontis: Comparative Genomic and Transcriptomic Approaches.</title>
        <authorList>
            <person name="Elcheninov A.G."/>
            <person name="Menzel P."/>
            <person name="Gudbergsdottir S.R."/>
            <person name="Slesarev A.I."/>
            <person name="Kadnikov V.V."/>
            <person name="Krogh A."/>
            <person name="Bonch-Osmolovskaya E.A."/>
            <person name="Peng X."/>
            <person name="Kublanov I.V."/>
        </authorList>
    </citation>
    <scope>NUCLEOTIDE SEQUENCE [LARGE SCALE GENOMIC DNA]</scope>
    <source>
        <strain evidence="2 3">R1</strain>
    </source>
</reference>
<proteinExistence type="predicted"/>
<evidence type="ECO:0000256" key="1">
    <source>
        <dbReference type="SAM" id="MobiDB-lite"/>
    </source>
</evidence>
<evidence type="ECO:0000313" key="2">
    <source>
        <dbReference type="EMBL" id="ASV73667.1"/>
    </source>
</evidence>
<feature type="compositionally biased region" description="Basic residues" evidence="1">
    <location>
        <begin position="92"/>
        <end position="112"/>
    </location>
</feature>
<name>A0A286RCN1_9BACT</name>
<dbReference type="KEGG" id="ttf:THTE_1065"/>
<feature type="region of interest" description="Disordered" evidence="1">
    <location>
        <begin position="1"/>
        <end position="58"/>
    </location>
</feature>
<organism evidence="2 3">
    <name type="scientific">Thermogutta terrifontis</name>
    <dbReference type="NCBI Taxonomy" id="1331910"/>
    <lineage>
        <taxon>Bacteria</taxon>
        <taxon>Pseudomonadati</taxon>
        <taxon>Planctomycetota</taxon>
        <taxon>Planctomycetia</taxon>
        <taxon>Pirellulales</taxon>
        <taxon>Thermoguttaceae</taxon>
        <taxon>Thermogutta</taxon>
    </lineage>
</organism>
<gene>
    <name evidence="2" type="ORF">THTE_1065</name>
</gene>
<keyword evidence="3" id="KW-1185">Reference proteome</keyword>
<accession>A0A286RCN1</accession>
<dbReference type="AlphaFoldDB" id="A0A286RCN1"/>
<protein>
    <submittedName>
        <fullName evidence="2">Uncharacterized protein</fullName>
    </submittedName>
</protein>
<evidence type="ECO:0000313" key="3">
    <source>
        <dbReference type="Proteomes" id="UP000215086"/>
    </source>
</evidence>